<reference evidence="3" key="1">
    <citation type="submission" date="2022-11" db="UniProtKB">
        <authorList>
            <consortium name="EnsemblMetazoa"/>
        </authorList>
    </citation>
    <scope>IDENTIFICATION</scope>
</reference>
<dbReference type="InterPro" id="IPR036457">
    <property type="entry name" value="PPM-type-like_dom_sf"/>
</dbReference>
<dbReference type="RefSeq" id="XP_038067795.1">
    <property type="nucleotide sequence ID" value="XM_038211867.1"/>
</dbReference>
<dbReference type="Pfam" id="PF13672">
    <property type="entry name" value="PP2C_2"/>
    <property type="match status" value="1"/>
</dbReference>
<keyword evidence="4" id="KW-1185">Reference proteome</keyword>
<dbReference type="GeneID" id="119737473"/>
<feature type="region of interest" description="Disordered" evidence="1">
    <location>
        <begin position="1"/>
        <end position="57"/>
    </location>
</feature>
<protein>
    <recommendedName>
        <fullName evidence="2">PPM-type phosphatase domain-containing protein</fullName>
    </recommendedName>
</protein>
<accession>A0A914AUP1</accession>
<dbReference type="PANTHER" id="PTHR21586">
    <property type="entry name" value="TIPA"/>
    <property type="match status" value="1"/>
</dbReference>
<name>A0A914AUP1_PATMI</name>
<feature type="region of interest" description="Disordered" evidence="1">
    <location>
        <begin position="118"/>
        <end position="170"/>
    </location>
</feature>
<dbReference type="OrthoDB" id="2556847at2759"/>
<dbReference type="OMA" id="REYNTHR"/>
<dbReference type="PROSITE" id="PS51746">
    <property type="entry name" value="PPM_2"/>
    <property type="match status" value="1"/>
</dbReference>
<feature type="compositionally biased region" description="Polar residues" evidence="1">
    <location>
        <begin position="129"/>
        <end position="138"/>
    </location>
</feature>
<evidence type="ECO:0000259" key="2">
    <source>
        <dbReference type="PROSITE" id="PS51746"/>
    </source>
</evidence>
<feature type="domain" description="PPM-type phosphatase" evidence="2">
    <location>
        <begin position="185"/>
        <end position="532"/>
    </location>
</feature>
<feature type="compositionally biased region" description="Basic and acidic residues" evidence="1">
    <location>
        <begin position="32"/>
        <end position="55"/>
    </location>
</feature>
<dbReference type="Gene3D" id="3.60.40.10">
    <property type="entry name" value="PPM-type phosphatase domain"/>
    <property type="match status" value="1"/>
</dbReference>
<dbReference type="PANTHER" id="PTHR21586:SF0">
    <property type="entry name" value="PP2C-LIKE DOMAIN-CONTAINING PROTEIN CG9801"/>
    <property type="match status" value="1"/>
</dbReference>
<evidence type="ECO:0000313" key="4">
    <source>
        <dbReference type="Proteomes" id="UP000887568"/>
    </source>
</evidence>
<dbReference type="SUPFAM" id="SSF81606">
    <property type="entry name" value="PP2C-like"/>
    <property type="match status" value="1"/>
</dbReference>
<dbReference type="AlphaFoldDB" id="A0A914AUP1"/>
<dbReference type="SMART" id="SM00332">
    <property type="entry name" value="PP2Cc"/>
    <property type="match status" value="1"/>
</dbReference>
<evidence type="ECO:0000256" key="1">
    <source>
        <dbReference type="SAM" id="MobiDB-lite"/>
    </source>
</evidence>
<sequence>MAGLFRVRKRSDTVHVPGTRACQPRPPVPDSRALRRQEGDCDDKGRRRSLSDPAKRKAMSKIGVGGLLGKLGNLLSLTPTAPRVYYSGKSYNFLPKKKLVPFSREMVASYSGPHGGLTNSGPILPDSAGENTALSPANGNAVHGTNGVGVKTQQQQEFERNEKKPPLDRDVSKWRQRNEKAYGKSVSLYEYKNSDKKECTGDPIADVFAIHATRNSCIMAVADGVGWGQAARRAAQCAVKGSMEYLLKTLYSKSKDFQNEPFTTTDVFKCMTESLDEAQELIISREGSLTTLCLAVVADVTSDDTTSKVLCVINVGDSLAFVNSQRHGVKEVTVGCREYNLHRNIRFCDGALGPCFGENPDLENLTFSYTTLEEGDIVFLTSDGVSDNFDPVVAKRAVANTDFKSNKSRAEMIFSDDQWEAGNREDGRLPAATPRERQEEMTRMMDEVIHKTEMPSEDPYSASSLCSKLLQYTVNLTERKRAAHEATNNIISICEKEHLETQTMMTGQEALSRHARSLPGKLDHATVVAYVVGGTTDLGEPKPRVIKEVPARDSSSYFDVSVGTQQCKDFISLID</sequence>
<dbReference type="InterPro" id="IPR053287">
    <property type="entry name" value="PP2C-like_domain"/>
</dbReference>
<dbReference type="InterPro" id="IPR001932">
    <property type="entry name" value="PPM-type_phosphatase-like_dom"/>
</dbReference>
<dbReference type="Proteomes" id="UP000887568">
    <property type="component" value="Unplaced"/>
</dbReference>
<organism evidence="3 4">
    <name type="scientific">Patiria miniata</name>
    <name type="common">Bat star</name>
    <name type="synonym">Asterina miniata</name>
    <dbReference type="NCBI Taxonomy" id="46514"/>
    <lineage>
        <taxon>Eukaryota</taxon>
        <taxon>Metazoa</taxon>
        <taxon>Echinodermata</taxon>
        <taxon>Eleutherozoa</taxon>
        <taxon>Asterozoa</taxon>
        <taxon>Asteroidea</taxon>
        <taxon>Valvatacea</taxon>
        <taxon>Valvatida</taxon>
        <taxon>Asterinidae</taxon>
        <taxon>Patiria</taxon>
    </lineage>
</organism>
<proteinExistence type="predicted"/>
<evidence type="ECO:0000313" key="3">
    <source>
        <dbReference type="EnsemblMetazoa" id="XP_038067795.1"/>
    </source>
</evidence>
<dbReference type="EnsemblMetazoa" id="XM_038211867.1">
    <property type="protein sequence ID" value="XP_038067795.1"/>
    <property type="gene ID" value="LOC119737473"/>
</dbReference>
<feature type="compositionally biased region" description="Basic and acidic residues" evidence="1">
    <location>
        <begin position="157"/>
        <end position="170"/>
    </location>
</feature>